<gene>
    <name evidence="1" type="ORF">EB812_07990</name>
</gene>
<reference evidence="1 2" key="1">
    <citation type="submission" date="2018-12" db="EMBL/GenBank/DDBJ databases">
        <title>First genome draft of Desulfovibrio legallis sp. nov.</title>
        <authorList>
            <person name="Ben Dhia O."/>
            <person name="Najjari A."/>
            <person name="Ferjani R."/>
            <person name="Fhoula I."/>
            <person name="Fardeau M.-L."/>
            <person name="Boudabbous A."/>
            <person name="Ouzari H.I."/>
        </authorList>
    </citation>
    <scope>NUCLEOTIDE SEQUENCE [LARGE SCALE GENOMIC DNA]</scope>
    <source>
        <strain evidence="1 2">H1T</strain>
    </source>
</reference>
<dbReference type="EMBL" id="SIXC01000008">
    <property type="protein sequence ID" value="TBH79522.1"/>
    <property type="molecule type" value="Genomic_DNA"/>
</dbReference>
<protein>
    <submittedName>
        <fullName evidence="1">Uncharacterized protein</fullName>
    </submittedName>
</protein>
<proteinExistence type="predicted"/>
<keyword evidence="2" id="KW-1185">Reference proteome</keyword>
<organism evidence="1 2">
    <name type="scientific">Desulfovibrio legallii</name>
    <dbReference type="NCBI Taxonomy" id="571438"/>
    <lineage>
        <taxon>Bacteria</taxon>
        <taxon>Pseudomonadati</taxon>
        <taxon>Thermodesulfobacteriota</taxon>
        <taxon>Desulfovibrionia</taxon>
        <taxon>Desulfovibrionales</taxon>
        <taxon>Desulfovibrionaceae</taxon>
        <taxon>Desulfovibrio</taxon>
    </lineage>
</organism>
<accession>A0A6H3FBG8</accession>
<sequence>MLLPGVRRDFMSTPDAVLRFQTPEPTFGQYLGEHVAEGFDHTTASVVLTEKRVQDAERAAYGDYAPALTEAATETGEWAGAPVPQRLLPQKGTAPAFIGKEDWNENNRYYRKGIAWRENFTEERARIYAEDFDERRARDVTLTTGAEHYGLGGQAAGFFAGMLGGLPDPVNLIPFGGGLAAAGKTANAGLRTALLAGARAGAVEGAAGALATDAIVFPSLSARGEDLGFSDLSLDAAMGAALGGLLGAAGAGLHRYLSGRRRGNVPTDGRTAPPQASFDAVPDRFLSEDFSTSLKENRSGDAARVPGGELVSPAAWVRMNIHGRDRADLLQAFEWAVRDVAAGRDVDVGPLLRGGAVEGRLRVEALAHALEFGSYTDVDFGPLRPDYRAALNAIRTEEGVPLIEGDSLIIPARVARKLYEKRILQEGMSADRLAELLLAVFHGDADFASGTRFPHIQALVRLRGDMADVGFISVNPATGETVVKSLYPEKKDRLGKSLSSKNVQEGRTIPHTVDGEASPPLAAARLSALQDTKMIYDAAAPVNYSVAAPETYTPTPADIARPAGESPAQALLREQGIGKDGMSMEEKLLAERERSGNLPILEEMAELDAARDAEASVKRIEEKGLEILECVVRAEG</sequence>
<comment type="caution">
    <text evidence="1">The sequence shown here is derived from an EMBL/GenBank/DDBJ whole genome shotgun (WGS) entry which is preliminary data.</text>
</comment>
<dbReference type="Proteomes" id="UP000292919">
    <property type="component" value="Unassembled WGS sequence"/>
</dbReference>
<evidence type="ECO:0000313" key="1">
    <source>
        <dbReference type="EMBL" id="TBH79522.1"/>
    </source>
</evidence>
<name>A0A6H3FBG8_9BACT</name>
<dbReference type="RefSeq" id="WP_130958020.1">
    <property type="nucleotide sequence ID" value="NZ_DBFBQU010000199.1"/>
</dbReference>
<evidence type="ECO:0000313" key="2">
    <source>
        <dbReference type="Proteomes" id="UP000292919"/>
    </source>
</evidence>
<dbReference type="AlphaFoldDB" id="A0A6H3FBG8"/>